<feature type="compositionally biased region" description="Low complexity" evidence="1">
    <location>
        <begin position="360"/>
        <end position="408"/>
    </location>
</feature>
<comment type="caution">
    <text evidence="4">The sequence shown here is derived from an EMBL/GenBank/DDBJ whole genome shotgun (WGS) entry which is preliminary data.</text>
</comment>
<feature type="compositionally biased region" description="Polar residues" evidence="1">
    <location>
        <begin position="409"/>
        <end position="419"/>
    </location>
</feature>
<sequence length="579" mass="63139">MTFSPLNVPILLLSTSLLTLTLANVQPVTAHATATSVSLAEKTTTSTATAQLFTSTVNQPLTLTADTYPLYNDEGQETTDTLPGKQQLTTTKILVDPLAGTTYYRVQENPDRFIKYDATTVNLKRTLTLNFSDPDGNTIKGPLMFRMTQGNDFDAIASDLKDQYAAVIDGYVFNKTTVDNTTDPYNTQFNFSYDKAGGSSTDESHTSIPASSLPSLSTLTNEKIRLTSPSDYSLYDNDGEELTTGKTTVAGSSYYSATGLYLPHQNPTNADADNVFYQISPDAFIKGDNTTALTSPITFKYETSDGQSIKTDSMLDTGLVTGDGLNNLIKELQTWQPTIDGYTYQGVSPTADTLTFKYTPTSASSSSDTSSPSSDSSQSSSSTSTDSTSSSSQTSSSTSTDSTASSDTYNSVVTSASSTRPDKSIVPKGAAVTAIRKIGVYRDVQFTKQNRRHWYQRQPQTKRPQFVVTGYARTKAGTLRYQIRDVNHHSATDGQRGYITANSKFVMPTYYQAAPKRIKVISPHGVNAYRQINLTQKKRHYRVGKTITVKAIKSYHLTTRLVLSNGTYVTANKILVAKK</sequence>
<evidence type="ECO:0000256" key="2">
    <source>
        <dbReference type="SAM" id="SignalP"/>
    </source>
</evidence>
<evidence type="ECO:0000313" key="4">
    <source>
        <dbReference type="EMBL" id="PBQ22592.1"/>
    </source>
</evidence>
<feature type="chain" id="PRO_5012810805" description="DUF5776 domain-containing protein" evidence="2">
    <location>
        <begin position="33"/>
        <end position="579"/>
    </location>
</feature>
<name>A0A2A3TU73_LEVBR</name>
<feature type="region of interest" description="Disordered" evidence="1">
    <location>
        <begin position="360"/>
        <end position="427"/>
    </location>
</feature>
<evidence type="ECO:0000256" key="1">
    <source>
        <dbReference type="SAM" id="MobiDB-lite"/>
    </source>
</evidence>
<reference evidence="4 5" key="1">
    <citation type="submission" date="2017-09" db="EMBL/GenBank/DDBJ databases">
        <title>Genome sequence of Lactobacillus brevis D7.</title>
        <authorList>
            <person name="Kwon M.-S."/>
            <person name="Lim S.K."/>
            <person name="Choi H.-J."/>
        </authorList>
    </citation>
    <scope>NUCLEOTIDE SEQUENCE [LARGE SCALE GENOMIC DNA]</scope>
    <source>
        <strain evidence="4 5">D7</strain>
    </source>
</reference>
<evidence type="ECO:0000313" key="5">
    <source>
        <dbReference type="Proteomes" id="UP000217918"/>
    </source>
</evidence>
<dbReference type="Pfam" id="PF19087">
    <property type="entry name" value="DUF5776"/>
    <property type="match status" value="1"/>
</dbReference>
<dbReference type="EMBL" id="NVYO01000001">
    <property type="protein sequence ID" value="PBQ22592.1"/>
    <property type="molecule type" value="Genomic_DNA"/>
</dbReference>
<dbReference type="Proteomes" id="UP000217918">
    <property type="component" value="Unassembled WGS sequence"/>
</dbReference>
<dbReference type="AlphaFoldDB" id="A0A2A3TU73"/>
<dbReference type="InterPro" id="IPR044081">
    <property type="entry name" value="DUF5776"/>
</dbReference>
<proteinExistence type="predicted"/>
<gene>
    <name evidence="4" type="ORF">CNR29_00615</name>
</gene>
<organism evidence="4 5">
    <name type="scientific">Levilactobacillus brevis</name>
    <name type="common">Lactobacillus brevis</name>
    <dbReference type="NCBI Taxonomy" id="1580"/>
    <lineage>
        <taxon>Bacteria</taxon>
        <taxon>Bacillati</taxon>
        <taxon>Bacillota</taxon>
        <taxon>Bacilli</taxon>
        <taxon>Lactobacillales</taxon>
        <taxon>Lactobacillaceae</taxon>
        <taxon>Levilactobacillus</taxon>
    </lineage>
</organism>
<protein>
    <recommendedName>
        <fullName evidence="3">DUF5776 domain-containing protein</fullName>
    </recommendedName>
</protein>
<feature type="signal peptide" evidence="2">
    <location>
        <begin position="1"/>
        <end position="32"/>
    </location>
</feature>
<feature type="domain" description="DUF5776" evidence="3">
    <location>
        <begin position="510"/>
        <end position="576"/>
    </location>
</feature>
<keyword evidence="2" id="KW-0732">Signal</keyword>
<accession>A0A2A3TU73</accession>
<evidence type="ECO:0000259" key="3">
    <source>
        <dbReference type="Pfam" id="PF19087"/>
    </source>
</evidence>
<dbReference type="RefSeq" id="WP_096109527.1">
    <property type="nucleotide sequence ID" value="NZ_NVYO01000001.1"/>
</dbReference>